<keyword evidence="3" id="KW-0238">DNA-binding</keyword>
<organism evidence="6 7">
    <name type="scientific">Donghicola mangrovi</name>
    <dbReference type="NCBI Taxonomy" id="2729614"/>
    <lineage>
        <taxon>Bacteria</taxon>
        <taxon>Pseudomonadati</taxon>
        <taxon>Pseudomonadota</taxon>
        <taxon>Alphaproteobacteria</taxon>
        <taxon>Rhodobacterales</taxon>
        <taxon>Roseobacteraceae</taxon>
        <taxon>Donghicola</taxon>
    </lineage>
</organism>
<dbReference type="InterPro" id="IPR036390">
    <property type="entry name" value="WH_DNA-bd_sf"/>
</dbReference>
<dbReference type="GO" id="GO:0003677">
    <property type="term" value="F:DNA binding"/>
    <property type="evidence" value="ECO:0007669"/>
    <property type="project" value="UniProtKB-KW"/>
</dbReference>
<dbReference type="GO" id="GO:0003700">
    <property type="term" value="F:DNA-binding transcription factor activity"/>
    <property type="evidence" value="ECO:0007669"/>
    <property type="project" value="InterPro"/>
</dbReference>
<proteinExistence type="inferred from homology"/>
<dbReference type="InterPro" id="IPR036388">
    <property type="entry name" value="WH-like_DNA-bd_sf"/>
</dbReference>
<dbReference type="AlphaFoldDB" id="A0A850QFD0"/>
<accession>A0A850QFD0</accession>
<reference evidence="6 7" key="1">
    <citation type="submission" date="2020-04" db="EMBL/GenBank/DDBJ databases">
        <title>Donghicola sp., a member of the Rhodobacteraceae family isolated from mangrove forest in Thailand.</title>
        <authorList>
            <person name="Charoenyingcharoen P."/>
            <person name="Yukphan P."/>
        </authorList>
    </citation>
    <scope>NUCLEOTIDE SEQUENCE [LARGE SCALE GENOMIC DNA]</scope>
    <source>
        <strain evidence="6 7">B5-SW-15</strain>
    </source>
</reference>
<keyword evidence="4" id="KW-0804">Transcription</keyword>
<dbReference type="Pfam" id="PF00126">
    <property type="entry name" value="HTH_1"/>
    <property type="match status" value="1"/>
</dbReference>
<evidence type="ECO:0000256" key="2">
    <source>
        <dbReference type="ARBA" id="ARBA00023015"/>
    </source>
</evidence>
<dbReference type="Gene3D" id="1.10.10.10">
    <property type="entry name" value="Winged helix-like DNA-binding domain superfamily/Winged helix DNA-binding domain"/>
    <property type="match status" value="1"/>
</dbReference>
<comment type="caution">
    <text evidence="6">The sequence shown here is derived from an EMBL/GenBank/DDBJ whole genome shotgun (WGS) entry which is preliminary data.</text>
</comment>
<dbReference type="PANTHER" id="PTHR30579">
    <property type="entry name" value="TRANSCRIPTIONAL REGULATOR"/>
    <property type="match status" value="1"/>
</dbReference>
<dbReference type="PANTHER" id="PTHR30579:SF3">
    <property type="entry name" value="TRANSCRIPTIONAL REGULATORY PROTEIN"/>
    <property type="match status" value="1"/>
</dbReference>
<dbReference type="RefSeq" id="WP_177158248.1">
    <property type="nucleotide sequence ID" value="NZ_JABCJE010000007.1"/>
</dbReference>
<evidence type="ECO:0000259" key="5">
    <source>
        <dbReference type="PROSITE" id="PS50931"/>
    </source>
</evidence>
<evidence type="ECO:0000313" key="6">
    <source>
        <dbReference type="EMBL" id="NVO24561.1"/>
    </source>
</evidence>
<evidence type="ECO:0000256" key="1">
    <source>
        <dbReference type="ARBA" id="ARBA00009437"/>
    </source>
</evidence>
<dbReference type="SUPFAM" id="SSF46785">
    <property type="entry name" value="Winged helix' DNA-binding domain"/>
    <property type="match status" value="1"/>
</dbReference>
<evidence type="ECO:0000313" key="7">
    <source>
        <dbReference type="Proteomes" id="UP000592216"/>
    </source>
</evidence>
<dbReference type="EMBL" id="JABCJE010000007">
    <property type="protein sequence ID" value="NVO24561.1"/>
    <property type="molecule type" value="Genomic_DNA"/>
</dbReference>
<keyword evidence="2" id="KW-0805">Transcription regulation</keyword>
<dbReference type="InterPro" id="IPR050176">
    <property type="entry name" value="LTTR"/>
</dbReference>
<sequence length="283" mass="30911">MENWNDLRICLALHRFGTMSAAADYLGANVATVSRRVHKLSEQMGEPLFTKKGVIWTATPYALEIISWAEQTEGRLARLSKASGCKRALLKVDAGLRASPVMGELALSMARMQNGSVTLVGDNTALTDADLVMHLTTDSRDSGDLVGLQVGTSRRAVWCGANFQSDIRDWVMLLDTRGDDRLHTALRHAYGAPKLSTDDGTAIAPLLKKAPYAAILPMDFAAHCGGLRLMGGFPTLEEEVYLYVPRVMINEPTVVAVIEAAKRAYDEEREVMVLPQRPVVRAG</sequence>
<comment type="similarity">
    <text evidence="1">Belongs to the LysR transcriptional regulatory family.</text>
</comment>
<gene>
    <name evidence="6" type="ORF">HJ536_14440</name>
</gene>
<dbReference type="Proteomes" id="UP000592216">
    <property type="component" value="Unassembled WGS sequence"/>
</dbReference>
<dbReference type="InterPro" id="IPR000847">
    <property type="entry name" value="LysR_HTH_N"/>
</dbReference>
<name>A0A850QFD0_9RHOB</name>
<evidence type="ECO:0000256" key="4">
    <source>
        <dbReference type="ARBA" id="ARBA00023163"/>
    </source>
</evidence>
<dbReference type="PROSITE" id="PS50931">
    <property type="entry name" value="HTH_LYSR"/>
    <property type="match status" value="1"/>
</dbReference>
<evidence type="ECO:0000256" key="3">
    <source>
        <dbReference type="ARBA" id="ARBA00023125"/>
    </source>
</evidence>
<protein>
    <submittedName>
        <fullName evidence="6">LysR family transcriptional regulator</fullName>
    </submittedName>
</protein>
<feature type="domain" description="HTH lysR-type" evidence="5">
    <location>
        <begin position="1"/>
        <end position="59"/>
    </location>
</feature>